<dbReference type="GO" id="GO:0030479">
    <property type="term" value="C:actin cortical patch"/>
    <property type="evidence" value="ECO:0007669"/>
    <property type="project" value="TreeGrafter"/>
</dbReference>
<feature type="region of interest" description="Disordered" evidence="1">
    <location>
        <begin position="1"/>
        <end position="32"/>
    </location>
</feature>
<dbReference type="InterPro" id="IPR052935">
    <property type="entry name" value="Mg2+_PAP"/>
</dbReference>
<feature type="compositionally biased region" description="Basic and acidic residues" evidence="1">
    <location>
        <begin position="813"/>
        <end position="822"/>
    </location>
</feature>
<dbReference type="PANTHER" id="PTHR28208">
    <property type="entry name" value="PHOSPHATIDATE PHOSPHATASE APP1"/>
    <property type="match status" value="1"/>
</dbReference>
<feature type="domain" description="Phosphatidate phosphatase APP1 catalytic" evidence="2">
    <location>
        <begin position="208"/>
        <end position="361"/>
    </location>
</feature>
<proteinExistence type="predicted"/>
<dbReference type="EMBL" id="LJZO01000072">
    <property type="protein sequence ID" value="ROV88010.1"/>
    <property type="molecule type" value="Genomic_DNA"/>
</dbReference>
<sequence length="844" mass="88728">MQQRARRQTRFRDVESSLEANTTSNQRTFRSLQQPKRLVSDPIANILSYLGPRNPWPQPVTKDDELWLLDNTAFVTTKKAKDGTYFRVWNAEFVTAVFSQHTSCIVSDAVLQIADMIGLADDDEAKKTIEERLKPFLMDIQPGKQVLALHGGETLLKLSPGGRNGISSDVKVIPAAPDGMVTPTTAVVPEGTTGLLQSRTFFADQQGWAVISDIDDTIKITQTSDPIGILRSTFVAKPKPVPGMPELYKFIQSEITSSSPFFYLSASPYNLYPFLRDFRDVHYPHGQLILRDASWMSIPGLLSNLTVGTQEYKVDGMVKIHGWFPNKKVICIGDSTQGDPEAYGDIYRAHPEWIKAIFIRKVTDIASLGIEEKNKPERFRSAFTGVPNNIWKVFEDPAELYGVCDITKDVNAESTAALESTEASGAAGRKGAEVHVISRDDDPCRSDTEGEVGQGGAAGENIATGRGRALSAGDLGPVRPDDGGGQVQEGGAGIGDAVDGGGGEAARAHGVAGRGELPEALRGGHGGVGDAAGVGRVIDEAEVVGAGGVVAQVGGEDGGVELALGVVEQGLLRGGRDGIEGAEGKAEEAVHGGLLGEGRGDLLGHLDGLAGHGEAADGNLVGIDDAVGAGAVAVRDIPRCAAQALGRAALAGRVDLLAVNLARGGLAGEHPQVRAARVDVQVEGLTRGSDSDGGDVGVIEVVDGRGSSGAGGPLNRTAVLRGCVVDHGGLEPVRDRLAKLEVRLLDGQGADEAVVGVADLLQGDPAGVDVRVGAAAGGGADVGAERRAQCRAGQGCHEGDGLYERCHCDDRCERDEPGEDRTGQQLKPKMVSRQVVRAREDEEG</sequence>
<keyword evidence="4" id="KW-1185">Reference proteome</keyword>
<evidence type="ECO:0000259" key="2">
    <source>
        <dbReference type="Pfam" id="PF09949"/>
    </source>
</evidence>
<organism evidence="3 4">
    <name type="scientific">Cytospora chrysosperma</name>
    <name type="common">Cytospora canker fungus</name>
    <name type="synonym">Sphaeria chrysosperma</name>
    <dbReference type="NCBI Taxonomy" id="252740"/>
    <lineage>
        <taxon>Eukaryota</taxon>
        <taxon>Fungi</taxon>
        <taxon>Dikarya</taxon>
        <taxon>Ascomycota</taxon>
        <taxon>Pezizomycotina</taxon>
        <taxon>Sordariomycetes</taxon>
        <taxon>Sordariomycetidae</taxon>
        <taxon>Diaporthales</taxon>
        <taxon>Cytosporaceae</taxon>
        <taxon>Cytospora</taxon>
    </lineage>
</organism>
<dbReference type="Pfam" id="PF09949">
    <property type="entry name" value="APP1_cat"/>
    <property type="match status" value="1"/>
</dbReference>
<accession>A0A423VAP2</accession>
<comment type="caution">
    <text evidence="3">The sequence shown here is derived from an EMBL/GenBank/DDBJ whole genome shotgun (WGS) entry which is preliminary data.</text>
</comment>
<protein>
    <recommendedName>
        <fullName evidence="2">Phosphatidate phosphatase APP1 catalytic domain-containing protein</fullName>
    </recommendedName>
</protein>
<evidence type="ECO:0000313" key="3">
    <source>
        <dbReference type="EMBL" id="ROV88010.1"/>
    </source>
</evidence>
<dbReference type="InterPro" id="IPR019236">
    <property type="entry name" value="APP1_cat"/>
</dbReference>
<reference evidence="3 4" key="1">
    <citation type="submission" date="2015-09" db="EMBL/GenBank/DDBJ databases">
        <title>Host preference determinants of Valsa canker pathogens revealed by comparative genomics.</title>
        <authorList>
            <person name="Yin Z."/>
            <person name="Huang L."/>
        </authorList>
    </citation>
    <scope>NUCLEOTIDE SEQUENCE [LARGE SCALE GENOMIC DNA]</scope>
    <source>
        <strain evidence="3 4">YSFL</strain>
    </source>
</reference>
<dbReference type="GO" id="GO:0008195">
    <property type="term" value="F:phosphatidate phosphatase activity"/>
    <property type="evidence" value="ECO:0007669"/>
    <property type="project" value="InterPro"/>
</dbReference>
<feature type="compositionally biased region" description="Polar residues" evidence="1">
    <location>
        <begin position="18"/>
        <end position="32"/>
    </location>
</feature>
<dbReference type="Proteomes" id="UP000284375">
    <property type="component" value="Unassembled WGS sequence"/>
</dbReference>
<dbReference type="STRING" id="252740.A0A423VAP2"/>
<gene>
    <name evidence="3" type="ORF">VSDG_09205</name>
</gene>
<dbReference type="OrthoDB" id="414243at2759"/>
<feature type="region of interest" description="Disordered" evidence="1">
    <location>
        <begin position="440"/>
        <end position="477"/>
    </location>
</feature>
<feature type="region of interest" description="Disordered" evidence="1">
    <location>
        <begin position="813"/>
        <end position="844"/>
    </location>
</feature>
<evidence type="ECO:0000256" key="1">
    <source>
        <dbReference type="SAM" id="MobiDB-lite"/>
    </source>
</evidence>
<dbReference type="PANTHER" id="PTHR28208:SF1">
    <property type="entry name" value="FILAMENT ORGANIZATION PROTEIN APP1-LIKE, PUTATIVE (AFU_ORTHOLOGUE AFUA_1G06650)-RELATED"/>
    <property type="match status" value="1"/>
</dbReference>
<feature type="region of interest" description="Disordered" evidence="1">
    <location>
        <begin position="501"/>
        <end position="526"/>
    </location>
</feature>
<evidence type="ECO:0000313" key="4">
    <source>
        <dbReference type="Proteomes" id="UP000284375"/>
    </source>
</evidence>
<name>A0A423VAP2_CYTCH</name>
<dbReference type="AlphaFoldDB" id="A0A423VAP2"/>